<evidence type="ECO:0000313" key="2">
    <source>
        <dbReference type="EMBL" id="KAK2813578.1"/>
    </source>
</evidence>
<dbReference type="Gene3D" id="2.10.50.10">
    <property type="entry name" value="Tumor Necrosis Factor Receptor, subunit A, domain 2"/>
    <property type="match status" value="1"/>
</dbReference>
<dbReference type="EMBL" id="JAUPFM010000081">
    <property type="protein sequence ID" value="KAK2813578.1"/>
    <property type="molecule type" value="Genomic_DNA"/>
</dbReference>
<accession>A0AA88LFN6</accession>
<comment type="caution">
    <text evidence="2">The sequence shown here is derived from an EMBL/GenBank/DDBJ whole genome shotgun (WGS) entry which is preliminary data.</text>
</comment>
<reference evidence="2" key="1">
    <citation type="submission" date="2023-07" db="EMBL/GenBank/DDBJ databases">
        <title>Chromosome-level Genome Assembly of Striped Snakehead (Channa striata).</title>
        <authorList>
            <person name="Liu H."/>
        </authorList>
    </citation>
    <scope>NUCLEOTIDE SEQUENCE</scope>
    <source>
        <strain evidence="2">Gz</strain>
        <tissue evidence="2">Muscle</tissue>
    </source>
</reference>
<dbReference type="AlphaFoldDB" id="A0AA88LFN6"/>
<feature type="chain" id="PRO_5041658875" evidence="1">
    <location>
        <begin position="22"/>
        <end position="830"/>
    </location>
</feature>
<keyword evidence="1" id="KW-0732">Signal</keyword>
<organism evidence="2 3">
    <name type="scientific">Channa striata</name>
    <name type="common">Snakehead murrel</name>
    <name type="synonym">Ophicephalus striatus</name>
    <dbReference type="NCBI Taxonomy" id="64152"/>
    <lineage>
        <taxon>Eukaryota</taxon>
        <taxon>Metazoa</taxon>
        <taxon>Chordata</taxon>
        <taxon>Craniata</taxon>
        <taxon>Vertebrata</taxon>
        <taxon>Euteleostomi</taxon>
        <taxon>Actinopterygii</taxon>
        <taxon>Neopterygii</taxon>
        <taxon>Teleostei</taxon>
        <taxon>Neoteleostei</taxon>
        <taxon>Acanthomorphata</taxon>
        <taxon>Anabantaria</taxon>
        <taxon>Anabantiformes</taxon>
        <taxon>Channoidei</taxon>
        <taxon>Channidae</taxon>
        <taxon>Channa</taxon>
    </lineage>
</organism>
<proteinExistence type="predicted"/>
<name>A0AA88LFN6_CHASR</name>
<gene>
    <name evidence="2" type="ORF">Q5P01_000735</name>
</gene>
<evidence type="ECO:0000256" key="1">
    <source>
        <dbReference type="SAM" id="SignalP"/>
    </source>
</evidence>
<evidence type="ECO:0000313" key="3">
    <source>
        <dbReference type="Proteomes" id="UP001187415"/>
    </source>
</evidence>
<protein>
    <submittedName>
        <fullName evidence="2">Uncharacterized protein</fullName>
    </submittedName>
</protein>
<keyword evidence="3" id="KW-1185">Reference proteome</keyword>
<feature type="signal peptide" evidence="1">
    <location>
        <begin position="1"/>
        <end position="21"/>
    </location>
</feature>
<sequence length="830" mass="91567">MSRLLLFVIVRLLGVARLSLGDPRRPAYVLDKGNLRNCRGGTNYCSSAIEGDGVLLECTADGKAVCGYQCPLGHPIVTYVPRDGYRCAAKCPRGRFVQRVNDVHQACRLHRPGCPEGQSPILRGTAWHDLICGKPGDYRWPRSLLDRIDSKAFRSTLDELASAWIPGVDEESLRKLCSYFSGSPKGFKSIAQCVNSARHLLTSMGENTAEYMFYTLNTIRMYATAQRMFDAVVKPFFPGRKDLEPKVDVVFETSEPLWAGDGDTFTVTAKITIPLGANDKYRIFAFNWYANGLDKWLLGGDPKLVKSSNESRYSTALGTGWLKHHEGFLPGGFFVSTHDISLTVKDFSCASIDSLSAMATVFNVSLDPSTSEPRSTLTPHKSLSVGCLWRPRSHPDCDCDRDMLRFASPTGPCSPLCTSRAFRQSYRGEDGNDWTLEVSGEPLDASASEGRGRVLHGSVTRKTERFCVTTSGVFATSPGPELRSPTAPLDVRRCDVMLLQVPVWTREPPGSGEDDRHVRIPVRYSSAGGGSSDRVDVYVERTVEETLRAVARQGWGSEVGVRLKFIPGLSAGVLADVMRVRYKNTEYARFRCAGTSEKCSNVRTLYDQKNNTIYKRSEHKPLLGCAGVSLPHQGCVVCRDGARTVIAMCPKHLSPQTGTATGASDLGSPRWLDTRDLEQAEIILLDVGRLVSSHGAFLDLDTIGVFRRSEAGCGRTAAQPGRWKVGRYDPVEPYAIRLPREELRPERTGLSVFEELCWRSNNRAGIVVTLPSARYEPSANCLETKMLNRHVPERGASSNSSRVYSVRELAAIVEDRGRVPGSTGRRDRAL</sequence>
<dbReference type="Proteomes" id="UP001187415">
    <property type="component" value="Unassembled WGS sequence"/>
</dbReference>